<comment type="similarity">
    <text evidence="2">Belongs to the IQD family.</text>
</comment>
<dbReference type="GO" id="GO:0005516">
    <property type="term" value="F:calmodulin binding"/>
    <property type="evidence" value="ECO:0007669"/>
    <property type="project" value="UniProtKB-KW"/>
</dbReference>
<evidence type="ECO:0000313" key="7">
    <source>
        <dbReference type="Proteomes" id="UP001359559"/>
    </source>
</evidence>
<feature type="compositionally biased region" description="Polar residues" evidence="4">
    <location>
        <begin position="270"/>
        <end position="281"/>
    </location>
</feature>
<dbReference type="Pfam" id="PF13178">
    <property type="entry name" value="DUF4005"/>
    <property type="match status" value="1"/>
</dbReference>
<protein>
    <recommendedName>
        <fullName evidence="5">DUF4005 domain-containing protein</fullName>
    </recommendedName>
</protein>
<feature type="region of interest" description="Disordered" evidence="4">
    <location>
        <begin position="318"/>
        <end position="345"/>
    </location>
</feature>
<feature type="compositionally biased region" description="Polar residues" evidence="4">
    <location>
        <begin position="332"/>
        <end position="345"/>
    </location>
</feature>
<reference evidence="6 7" key="1">
    <citation type="submission" date="2024-01" db="EMBL/GenBank/DDBJ databases">
        <title>The genomes of 5 underutilized Papilionoideae crops provide insights into root nodulation and disease resistance.</title>
        <authorList>
            <person name="Yuan L."/>
        </authorList>
    </citation>
    <scope>NUCLEOTIDE SEQUENCE [LARGE SCALE GENOMIC DNA]</scope>
    <source>
        <strain evidence="6">LY-2023</strain>
        <tissue evidence="6">Leaf</tissue>
    </source>
</reference>
<dbReference type="Pfam" id="PF00612">
    <property type="entry name" value="IQ"/>
    <property type="match status" value="2"/>
</dbReference>
<dbReference type="PANTHER" id="PTHR32295:SF11">
    <property type="entry name" value="PROTEIN IQ-DOMAIN 22"/>
    <property type="match status" value="1"/>
</dbReference>
<dbReference type="EMBL" id="JAYKXN010000002">
    <property type="protein sequence ID" value="KAK7308993.1"/>
    <property type="molecule type" value="Genomic_DNA"/>
</dbReference>
<dbReference type="PANTHER" id="PTHR32295">
    <property type="entry name" value="IQ-DOMAIN 5-RELATED"/>
    <property type="match status" value="1"/>
</dbReference>
<dbReference type="CDD" id="cd23767">
    <property type="entry name" value="IQCD"/>
    <property type="match status" value="1"/>
</dbReference>
<name>A0AAN9K225_CLITE</name>
<dbReference type="AlphaFoldDB" id="A0AAN9K225"/>
<evidence type="ECO:0000256" key="2">
    <source>
        <dbReference type="ARBA" id="ARBA00024341"/>
    </source>
</evidence>
<keyword evidence="7" id="KW-1185">Reference proteome</keyword>
<sequence length="426" mass="46565">MGKASKWLRGLLGLKRPDSPSPTAPKEKRRWSFVKSYREKDLHPTHNHDMAVAAATAAVAEAAVAAAHAAAAVARLTCTGRCPAATAGAILPDEWAAIKIQAAFRGSLARKALRALKGLVKLQALVRGQLERKHLAERMQRVQALLRVQARIRAGRAQLLQSPDWNAKSSSLHLHSPATPDKFESPIRSQSMKYDHLSSSSSFKRNSSKSRINGNQMRCGNGSDCMIDEQSGNQRKSWTRTWGMDEESCVRILEIDSGKPHITPKLKNPLYSTKDSTSYQSGQSACSCEVQSYSYSPMKTNEVEESSLFCGGDNSPQTLSASSSKDDCSKRSPFTPTRSDGSRSYASACSDYPSYMAYTESSKAKVRSLSVPKQRPQYERSSSSKGYLLHGFGDSKLATQRVSALHASFTTKAYPGSGRLDKLGFT</sequence>
<feature type="region of interest" description="Disordered" evidence="4">
    <location>
        <begin position="169"/>
        <end position="230"/>
    </location>
</feature>
<feature type="region of interest" description="Disordered" evidence="4">
    <location>
        <begin position="1"/>
        <end position="30"/>
    </location>
</feature>
<dbReference type="Proteomes" id="UP001359559">
    <property type="component" value="Unassembled WGS sequence"/>
</dbReference>
<keyword evidence="1" id="KW-0112">Calmodulin-binding</keyword>
<proteinExistence type="inferred from homology"/>
<feature type="region of interest" description="Disordered" evidence="4">
    <location>
        <begin position="262"/>
        <end position="281"/>
    </location>
</feature>
<dbReference type="Gene3D" id="1.20.5.190">
    <property type="match status" value="1"/>
</dbReference>
<evidence type="ECO:0000259" key="5">
    <source>
        <dbReference type="Pfam" id="PF13178"/>
    </source>
</evidence>
<gene>
    <name evidence="6" type="ORF">RJT34_05380</name>
</gene>
<feature type="compositionally biased region" description="Low complexity" evidence="4">
    <location>
        <begin position="198"/>
        <end position="211"/>
    </location>
</feature>
<comment type="subunit">
    <text evidence="3">Binds to multiple calmodulin (CaM) in the presence of Ca(2+) and CaM-like proteins.</text>
</comment>
<dbReference type="InterPro" id="IPR025064">
    <property type="entry name" value="DUF4005"/>
</dbReference>
<evidence type="ECO:0000256" key="4">
    <source>
        <dbReference type="SAM" id="MobiDB-lite"/>
    </source>
</evidence>
<accession>A0AAN9K225</accession>
<evidence type="ECO:0000256" key="1">
    <source>
        <dbReference type="ARBA" id="ARBA00022860"/>
    </source>
</evidence>
<dbReference type="PROSITE" id="PS50096">
    <property type="entry name" value="IQ"/>
    <property type="match status" value="2"/>
</dbReference>
<dbReference type="SMART" id="SM00015">
    <property type="entry name" value="IQ"/>
    <property type="match status" value="2"/>
</dbReference>
<organism evidence="6 7">
    <name type="scientific">Clitoria ternatea</name>
    <name type="common">Butterfly pea</name>
    <dbReference type="NCBI Taxonomy" id="43366"/>
    <lineage>
        <taxon>Eukaryota</taxon>
        <taxon>Viridiplantae</taxon>
        <taxon>Streptophyta</taxon>
        <taxon>Embryophyta</taxon>
        <taxon>Tracheophyta</taxon>
        <taxon>Spermatophyta</taxon>
        <taxon>Magnoliopsida</taxon>
        <taxon>eudicotyledons</taxon>
        <taxon>Gunneridae</taxon>
        <taxon>Pentapetalae</taxon>
        <taxon>rosids</taxon>
        <taxon>fabids</taxon>
        <taxon>Fabales</taxon>
        <taxon>Fabaceae</taxon>
        <taxon>Papilionoideae</taxon>
        <taxon>50 kb inversion clade</taxon>
        <taxon>NPAAA clade</taxon>
        <taxon>indigoferoid/millettioid clade</taxon>
        <taxon>Phaseoleae</taxon>
        <taxon>Clitoria</taxon>
    </lineage>
</organism>
<dbReference type="InterPro" id="IPR000048">
    <property type="entry name" value="IQ_motif_EF-hand-BS"/>
</dbReference>
<feature type="domain" description="DUF4005" evidence="5">
    <location>
        <begin position="315"/>
        <end position="383"/>
    </location>
</feature>
<comment type="caution">
    <text evidence="6">The sequence shown here is derived from an EMBL/GenBank/DDBJ whole genome shotgun (WGS) entry which is preliminary data.</text>
</comment>
<evidence type="ECO:0000256" key="3">
    <source>
        <dbReference type="ARBA" id="ARBA00024378"/>
    </source>
</evidence>
<evidence type="ECO:0000313" key="6">
    <source>
        <dbReference type="EMBL" id="KAK7308993.1"/>
    </source>
</evidence>